<feature type="domain" description="Uncharacterized protein YyaB-like PH" evidence="2">
    <location>
        <begin position="61"/>
        <end position="134"/>
    </location>
</feature>
<dbReference type="Proteomes" id="UP001168642">
    <property type="component" value="Unassembled WGS sequence"/>
</dbReference>
<keyword evidence="1" id="KW-0812">Transmembrane</keyword>
<evidence type="ECO:0000313" key="4">
    <source>
        <dbReference type="Proteomes" id="UP001168642"/>
    </source>
</evidence>
<feature type="transmembrane region" description="Helical" evidence="1">
    <location>
        <begin position="9"/>
        <end position="28"/>
    </location>
</feature>
<accession>A0ABT8VUP0</accession>
<name>A0ABT8VUP0_9FLAO</name>
<keyword evidence="4" id="KW-1185">Reference proteome</keyword>
<protein>
    <submittedName>
        <fullName evidence="3">PH domain-containing protein</fullName>
    </submittedName>
</protein>
<evidence type="ECO:0000313" key="3">
    <source>
        <dbReference type="EMBL" id="MDO3695681.1"/>
    </source>
</evidence>
<dbReference type="InterPro" id="IPR009589">
    <property type="entry name" value="PH_YyaB-like"/>
</dbReference>
<comment type="caution">
    <text evidence="3">The sequence shown here is derived from an EMBL/GenBank/DDBJ whole genome shotgun (WGS) entry which is preliminary data.</text>
</comment>
<dbReference type="RefSeq" id="WP_302884965.1">
    <property type="nucleotide sequence ID" value="NZ_JAUMIT010000007.1"/>
</dbReference>
<evidence type="ECO:0000256" key="1">
    <source>
        <dbReference type="SAM" id="Phobius"/>
    </source>
</evidence>
<proteinExistence type="predicted"/>
<reference evidence="3" key="1">
    <citation type="submission" date="2023-07" db="EMBL/GenBank/DDBJ databases">
        <title>Wenyingzhuangia sp. chi5 genome sequencing and assembly.</title>
        <authorList>
            <person name="Park S."/>
        </authorList>
    </citation>
    <scope>NUCLEOTIDE SEQUENCE</scope>
    <source>
        <strain evidence="3">Chi5</strain>
    </source>
</reference>
<organism evidence="3 4">
    <name type="scientific">Wenyingzhuangia gilva</name>
    <dbReference type="NCBI Taxonomy" id="3057677"/>
    <lineage>
        <taxon>Bacteria</taxon>
        <taxon>Pseudomonadati</taxon>
        <taxon>Bacteroidota</taxon>
        <taxon>Flavobacteriia</taxon>
        <taxon>Flavobacteriales</taxon>
        <taxon>Flavobacteriaceae</taxon>
        <taxon>Wenyingzhuangia</taxon>
    </lineage>
</organism>
<gene>
    <name evidence="3" type="ORF">QVZ41_12600</name>
</gene>
<feature type="transmembrane region" description="Helical" evidence="1">
    <location>
        <begin position="40"/>
        <end position="59"/>
    </location>
</feature>
<dbReference type="Pfam" id="PF06713">
    <property type="entry name" value="bPH_4"/>
    <property type="match status" value="1"/>
</dbReference>
<keyword evidence="1" id="KW-1133">Transmembrane helix</keyword>
<sequence>MRFKSRKDLFFPVFVFGISLLFIGLSISKRIEKDIRLNSFLWSDLILLSVIIFIIWLHYSTYYELSKTQLKYKSGFLKGTIEIENIREIIKNKTLWVGIKPATATKGLIIKYNKYDEIYISPKTNDTFIQEILTLNKNIKITEA</sequence>
<evidence type="ECO:0000259" key="2">
    <source>
        <dbReference type="Pfam" id="PF06713"/>
    </source>
</evidence>
<dbReference type="EMBL" id="JAUMIT010000007">
    <property type="protein sequence ID" value="MDO3695681.1"/>
    <property type="molecule type" value="Genomic_DNA"/>
</dbReference>
<keyword evidence="1" id="KW-0472">Membrane</keyword>